<dbReference type="Pfam" id="PF14392">
    <property type="entry name" value="zf-CCHC_4"/>
    <property type="match status" value="1"/>
</dbReference>
<proteinExistence type="predicted"/>
<dbReference type="PANTHER" id="PTHR33710:SF71">
    <property type="entry name" value="ENDONUCLEASE_EXONUCLEASE_PHOSPHATASE DOMAIN-CONTAINING PROTEIN"/>
    <property type="match status" value="1"/>
</dbReference>
<dbReference type="EMBL" id="OIVN01004757">
    <property type="protein sequence ID" value="SPD19098.1"/>
    <property type="molecule type" value="Genomic_DNA"/>
</dbReference>
<name>A0A2N9I3Y7_FAGSY</name>
<dbReference type="AlphaFoldDB" id="A0A2N9I3Y7"/>
<evidence type="ECO:0000313" key="2">
    <source>
        <dbReference type="EMBL" id="SPD19098.1"/>
    </source>
</evidence>
<evidence type="ECO:0000259" key="1">
    <source>
        <dbReference type="Pfam" id="PF14392"/>
    </source>
</evidence>
<protein>
    <recommendedName>
        <fullName evidence="1">Zinc knuckle CX2CX4HX4C domain-containing protein</fullName>
    </recommendedName>
</protein>
<dbReference type="InterPro" id="IPR036691">
    <property type="entry name" value="Endo/exonu/phosph_ase_sf"/>
</dbReference>
<dbReference type="PANTHER" id="PTHR33710">
    <property type="entry name" value="BNAC02G09200D PROTEIN"/>
    <property type="match status" value="1"/>
</dbReference>
<dbReference type="Gene3D" id="3.60.10.10">
    <property type="entry name" value="Endonuclease/exonuclease/phosphatase"/>
    <property type="match status" value="1"/>
</dbReference>
<reference evidence="2" key="1">
    <citation type="submission" date="2018-02" db="EMBL/GenBank/DDBJ databases">
        <authorList>
            <person name="Cohen D.B."/>
            <person name="Kent A.D."/>
        </authorList>
    </citation>
    <scope>NUCLEOTIDE SEQUENCE</scope>
</reference>
<dbReference type="InterPro" id="IPR025836">
    <property type="entry name" value="Zn_knuckle_CX2CX4HX4C"/>
</dbReference>
<dbReference type="SUPFAM" id="SSF56219">
    <property type="entry name" value="DNase I-like"/>
    <property type="match status" value="1"/>
</dbReference>
<sequence>MGTIDQVFEGEANAKGGTAMRIRVSLDITKLLCKGRKTRLEKGCKTWISFKYECLLNFCYWCGHVTHSDKDCPYWLRTKDSLRMEEQQFGRWLRASNEHPWRKLEIKVEVRIEEKQGRHRRSKCQMQLFRDVLDDCRFMDLGSIGLQFTWTNNRVGDMTWERLDRVVATPDWVTLFPSIRVHHLECRWSDHKPIWVGTEPMSGKKIHACRRGLRTWSWNNFGSIKRQIREIEDQLKQAEAMSMQGRDHDKVITLKDKLHALLAKDERLWRQRSRVEWLKEGDQNTRYFHYKASQRRHRNHERRCLCKVETMHRYFHYKASQRRHRNHVYRRRNHTGMWTSTQDQLPPLFINYYHSLFTTANPSHIEQVAKCIAPVVTNEMNRSLTREFTSSKVIKALKQMAPLKAPSPDGLPAVFYQKYWHLIGEDITKAVLTYLNTRKILKAINHTHITLIPKVKNPEDMTEFCPISLYNILVAFEMLHHMHHQKKGKFGSMALKLDMKGFHSLLQRAQMAGELQGVSISRGGPKITHLFFANDSLLFCKATI</sequence>
<gene>
    <name evidence="2" type="ORF">FSB_LOCUS46980</name>
</gene>
<organism evidence="2">
    <name type="scientific">Fagus sylvatica</name>
    <name type="common">Beechnut</name>
    <dbReference type="NCBI Taxonomy" id="28930"/>
    <lineage>
        <taxon>Eukaryota</taxon>
        <taxon>Viridiplantae</taxon>
        <taxon>Streptophyta</taxon>
        <taxon>Embryophyta</taxon>
        <taxon>Tracheophyta</taxon>
        <taxon>Spermatophyta</taxon>
        <taxon>Magnoliopsida</taxon>
        <taxon>eudicotyledons</taxon>
        <taxon>Gunneridae</taxon>
        <taxon>Pentapetalae</taxon>
        <taxon>rosids</taxon>
        <taxon>fabids</taxon>
        <taxon>Fagales</taxon>
        <taxon>Fagaceae</taxon>
        <taxon>Fagus</taxon>
    </lineage>
</organism>
<accession>A0A2N9I3Y7</accession>
<feature type="domain" description="Zinc knuckle CX2CX4HX4C" evidence="1">
    <location>
        <begin position="26"/>
        <end position="74"/>
    </location>
</feature>